<accession>A0A1I1Z9A9</accession>
<dbReference type="InterPro" id="IPR027417">
    <property type="entry name" value="P-loop_NTPase"/>
</dbReference>
<dbReference type="Pfam" id="PF21516">
    <property type="entry name" value="YqeH-like_C"/>
    <property type="match status" value="1"/>
</dbReference>
<dbReference type="PANTHER" id="PTHR46434:SF1">
    <property type="entry name" value="GENETIC INTERACTOR OF PROHIBITINS 3, MITOCHONDRIAL"/>
    <property type="match status" value="1"/>
</dbReference>
<dbReference type="InterPro" id="IPR030378">
    <property type="entry name" value="G_CP_dom"/>
</dbReference>
<proteinExistence type="predicted"/>
<dbReference type="Pfam" id="PF01926">
    <property type="entry name" value="MMR_HSR1"/>
    <property type="match status" value="1"/>
</dbReference>
<dbReference type="RefSeq" id="WP_091656079.1">
    <property type="nucleotide sequence ID" value="NZ_FONT01000001.1"/>
</dbReference>
<protein>
    <recommendedName>
        <fullName evidence="1">CP-type G domain-containing protein</fullName>
    </recommendedName>
</protein>
<dbReference type="Gene3D" id="3.40.50.300">
    <property type="entry name" value="P-loop containing nucleotide triphosphate hydrolases"/>
    <property type="match status" value="1"/>
</dbReference>
<dbReference type="SUPFAM" id="SSF52540">
    <property type="entry name" value="P-loop containing nucleoside triphosphate hydrolases"/>
    <property type="match status" value="1"/>
</dbReference>
<dbReference type="InterPro" id="IPR048422">
    <property type="entry name" value="NOA1/YqeH-like_C"/>
</dbReference>
<name>A0A1I1Z9A9_9BACI</name>
<dbReference type="InterPro" id="IPR050896">
    <property type="entry name" value="Mito_lipid_metab_GTPase"/>
</dbReference>
<dbReference type="STRING" id="930128.SAMN05192532_101110"/>
<dbReference type="AlphaFoldDB" id="A0A1I1Z9A9"/>
<feature type="domain" description="CP-type G" evidence="1">
    <location>
        <begin position="60"/>
        <end position="224"/>
    </location>
</feature>
<keyword evidence="3" id="KW-1185">Reference proteome</keyword>
<dbReference type="CDD" id="cd01855">
    <property type="entry name" value="YqeH"/>
    <property type="match status" value="1"/>
</dbReference>
<dbReference type="InterPro" id="IPR019988">
    <property type="entry name" value="GTP-bd_ribosome_bgen_YqeH"/>
</dbReference>
<dbReference type="EMBL" id="FONT01000001">
    <property type="protein sequence ID" value="SFE28279.1"/>
    <property type="molecule type" value="Genomic_DNA"/>
</dbReference>
<dbReference type="GO" id="GO:0005525">
    <property type="term" value="F:GTP binding"/>
    <property type="evidence" value="ECO:0007669"/>
    <property type="project" value="InterPro"/>
</dbReference>
<dbReference type="NCBIfam" id="TIGR03597">
    <property type="entry name" value="GTPase_YqeH"/>
    <property type="match status" value="1"/>
</dbReference>
<gene>
    <name evidence="2" type="ORF">SAMN05192532_101110</name>
</gene>
<evidence type="ECO:0000313" key="3">
    <source>
        <dbReference type="Proteomes" id="UP000199516"/>
    </source>
</evidence>
<dbReference type="Proteomes" id="UP000199516">
    <property type="component" value="Unassembled WGS sequence"/>
</dbReference>
<dbReference type="PROSITE" id="PS51721">
    <property type="entry name" value="G_CP"/>
    <property type="match status" value="1"/>
</dbReference>
<dbReference type="InterPro" id="IPR006073">
    <property type="entry name" value="GTP-bd"/>
</dbReference>
<organism evidence="2 3">
    <name type="scientific">Alteribacillus iranensis</name>
    <dbReference type="NCBI Taxonomy" id="930128"/>
    <lineage>
        <taxon>Bacteria</taxon>
        <taxon>Bacillati</taxon>
        <taxon>Bacillota</taxon>
        <taxon>Bacilli</taxon>
        <taxon>Bacillales</taxon>
        <taxon>Bacillaceae</taxon>
        <taxon>Alteribacillus</taxon>
    </lineage>
</organism>
<evidence type="ECO:0000259" key="1">
    <source>
        <dbReference type="PROSITE" id="PS51721"/>
    </source>
</evidence>
<evidence type="ECO:0000313" key="2">
    <source>
        <dbReference type="EMBL" id="SFE28279.1"/>
    </source>
</evidence>
<dbReference type="OrthoDB" id="9773841at2"/>
<reference evidence="2 3" key="1">
    <citation type="submission" date="2016-10" db="EMBL/GenBank/DDBJ databases">
        <authorList>
            <person name="de Groot N.N."/>
        </authorList>
    </citation>
    <scope>NUCLEOTIDE SEQUENCE [LARGE SCALE GENOMIC DNA]</scope>
    <source>
        <strain evidence="2 3">DSM 23995</strain>
    </source>
</reference>
<dbReference type="PANTHER" id="PTHR46434">
    <property type="entry name" value="GENETIC INTERACTOR OF PROHIBITINS 3, MITOCHONDRIAL"/>
    <property type="match status" value="1"/>
</dbReference>
<sequence length="368" mass="40850">MNETIVCSGCGTEIQTENKEGAGYTPPSALNRETVICQRCFRLKHYNEVQDVPLDNKDFTNKLHKLGQRDVLVVKVVDLFDFEGSWIPGFQRYVGNNDVLILANKVDLLPKSTNHSKLKRWIAREAKEHGLRTESIMLISASKNQGIQEAAAAIDKIRDGRDVYVTGCTNVGKSTFINKIIQNVSGEDQSIITTSHFPGTTLDMINIPLDDGSNLYDTPGIINNKQIAHFVSKKELQQVTPAKEIKPRIFQLNEGQSLFVGALARFDFKQGSSNSFVGYFSNELPIHRTKLENADELYEKHSGELLSPPGPETLKTMPPLIKHEFTIKKPKTDIVIAGLGWLSVTESGAEVTVYLPKGVGVSIREAII</sequence>